<evidence type="ECO:0000313" key="2">
    <source>
        <dbReference type="EMBL" id="CAH9127309.1"/>
    </source>
</evidence>
<feature type="compositionally biased region" description="Low complexity" evidence="1">
    <location>
        <begin position="66"/>
        <end position="75"/>
    </location>
</feature>
<feature type="region of interest" description="Disordered" evidence="1">
    <location>
        <begin position="42"/>
        <end position="100"/>
    </location>
</feature>
<organism evidence="2 3">
    <name type="scientific">Cuscuta epithymum</name>
    <dbReference type="NCBI Taxonomy" id="186058"/>
    <lineage>
        <taxon>Eukaryota</taxon>
        <taxon>Viridiplantae</taxon>
        <taxon>Streptophyta</taxon>
        <taxon>Embryophyta</taxon>
        <taxon>Tracheophyta</taxon>
        <taxon>Spermatophyta</taxon>
        <taxon>Magnoliopsida</taxon>
        <taxon>eudicotyledons</taxon>
        <taxon>Gunneridae</taxon>
        <taxon>Pentapetalae</taxon>
        <taxon>asterids</taxon>
        <taxon>lamiids</taxon>
        <taxon>Solanales</taxon>
        <taxon>Convolvulaceae</taxon>
        <taxon>Cuscuteae</taxon>
        <taxon>Cuscuta</taxon>
        <taxon>Cuscuta subgen. Cuscuta</taxon>
    </lineage>
</organism>
<sequence length="100" mass="10300">MTDCAGGRTEGRVGVQVKTGGFQALNSVVRGGGIHGCEMTGSIEEEESPEAAKEEDGISVGEEESGVVSEVMAESTIGAEDAAAENIGEEDIAAERREKN</sequence>
<evidence type="ECO:0000313" key="3">
    <source>
        <dbReference type="Proteomes" id="UP001152523"/>
    </source>
</evidence>
<dbReference type="AlphaFoldDB" id="A0AAV0EVK8"/>
<accession>A0AAV0EVK8</accession>
<comment type="caution">
    <text evidence="2">The sequence shown here is derived from an EMBL/GenBank/DDBJ whole genome shotgun (WGS) entry which is preliminary data.</text>
</comment>
<protein>
    <submittedName>
        <fullName evidence="2">Uncharacterized protein</fullName>
    </submittedName>
</protein>
<keyword evidence="3" id="KW-1185">Reference proteome</keyword>
<dbReference type="EMBL" id="CAMAPF010000947">
    <property type="protein sequence ID" value="CAH9127309.1"/>
    <property type="molecule type" value="Genomic_DNA"/>
</dbReference>
<dbReference type="Proteomes" id="UP001152523">
    <property type="component" value="Unassembled WGS sequence"/>
</dbReference>
<evidence type="ECO:0000256" key="1">
    <source>
        <dbReference type="SAM" id="MobiDB-lite"/>
    </source>
</evidence>
<proteinExistence type="predicted"/>
<gene>
    <name evidence="2" type="ORF">CEPIT_LOCUS28219</name>
</gene>
<reference evidence="2" key="1">
    <citation type="submission" date="2022-07" db="EMBL/GenBank/DDBJ databases">
        <authorList>
            <person name="Macas J."/>
            <person name="Novak P."/>
            <person name="Neumann P."/>
        </authorList>
    </citation>
    <scope>NUCLEOTIDE SEQUENCE</scope>
</reference>
<name>A0AAV0EVK8_9ASTE</name>